<evidence type="ECO:0000259" key="3">
    <source>
        <dbReference type="Pfam" id="PF26079"/>
    </source>
</evidence>
<evidence type="ECO:0000313" key="5">
    <source>
        <dbReference type="Proteomes" id="UP000683139"/>
    </source>
</evidence>
<dbReference type="InterPro" id="IPR052399">
    <property type="entry name" value="Phage_Baseplate_Assmbl_Protein"/>
</dbReference>
<proteinExistence type="inferred from homology"/>
<feature type="domain" description="Baseplate J-like central" evidence="2">
    <location>
        <begin position="182"/>
        <end position="261"/>
    </location>
</feature>
<comment type="similarity">
    <text evidence="1">Belongs to the Mu gp47/PBSX XkdT family.</text>
</comment>
<dbReference type="EMBL" id="BOSE01000008">
    <property type="protein sequence ID" value="GIP18380.1"/>
    <property type="molecule type" value="Genomic_DNA"/>
</dbReference>
<keyword evidence="5" id="KW-1185">Reference proteome</keyword>
<feature type="domain" description="Baseplate J-like C-terminal" evidence="3">
    <location>
        <begin position="268"/>
        <end position="357"/>
    </location>
</feature>
<protein>
    <submittedName>
        <fullName evidence="4">Phage tail protein</fullName>
    </submittedName>
</protein>
<sequence length="359" mass="38820">MYEHMTYDAILQRMLDRISNHIDKREGSVIYDALAPAAAELTKMYIELDINYRLSFADTSSGEYLTRKAAEFGVNRNLATPSTRKGLFYNGSNALIDVPIGSRFAISDLTYTVRQRISTGVYRLTCETPGTIGNEQFGTILPIDYVAGLARAELSDVLVPGEDEETDDALRQRLYNTVNEPAFGGNISDYKNKLNAIPGVGATKVYPAWNGGGTVKCTVITSDWSVPSSALVEEVQTIIDPTVNSGQGLGVAPIGHEVTIAGVTSQTINIETTLTLSSGVVPSQVQTDVEEAIESYLLELRKEWSNQQQLVVRTAQIDARLLTVASVEDVTGTKINGAAVNLTLSTDEIPVLGTVVIHG</sequence>
<accession>A0A920CZE4</accession>
<dbReference type="Pfam" id="PF26079">
    <property type="entry name" value="Baseplate_J_C"/>
    <property type="match status" value="1"/>
</dbReference>
<name>A0A920CZE4_9BACL</name>
<evidence type="ECO:0000313" key="4">
    <source>
        <dbReference type="EMBL" id="GIP18380.1"/>
    </source>
</evidence>
<dbReference type="InterPro" id="IPR058531">
    <property type="entry name" value="Baseplate_J_M"/>
</dbReference>
<evidence type="ECO:0000259" key="2">
    <source>
        <dbReference type="Pfam" id="PF26078"/>
    </source>
</evidence>
<dbReference type="Proteomes" id="UP000683139">
    <property type="component" value="Unassembled WGS sequence"/>
</dbReference>
<dbReference type="AlphaFoldDB" id="A0A920CZE4"/>
<reference evidence="4" key="1">
    <citation type="submission" date="2021-03" db="EMBL/GenBank/DDBJ databases">
        <title>Antimicrobial resistance genes in bacteria isolated from Japanese honey, and their potential for conferring macrolide and lincosamide resistance in the American foulbrood pathogen Paenibacillus larvae.</title>
        <authorList>
            <person name="Okamoto M."/>
            <person name="Kumagai M."/>
            <person name="Kanamori H."/>
            <person name="Takamatsu D."/>
        </authorList>
    </citation>
    <scope>NUCLEOTIDE SEQUENCE</scope>
    <source>
        <strain evidence="4">J40TS1</strain>
    </source>
</reference>
<dbReference type="InterPro" id="IPR058530">
    <property type="entry name" value="Baseplate_J-like_C"/>
</dbReference>
<comment type="caution">
    <text evidence="4">The sequence shown here is derived from an EMBL/GenBank/DDBJ whole genome shotgun (WGS) entry which is preliminary data.</text>
</comment>
<organism evidence="4 5">
    <name type="scientific">Paenibacillus montaniterrae</name>
    <dbReference type="NCBI Taxonomy" id="429341"/>
    <lineage>
        <taxon>Bacteria</taxon>
        <taxon>Bacillati</taxon>
        <taxon>Bacillota</taxon>
        <taxon>Bacilli</taxon>
        <taxon>Bacillales</taxon>
        <taxon>Paenibacillaceae</taxon>
        <taxon>Paenibacillus</taxon>
    </lineage>
</organism>
<dbReference type="RefSeq" id="WP_213518720.1">
    <property type="nucleotide sequence ID" value="NZ_BOSE01000008.1"/>
</dbReference>
<gene>
    <name evidence="4" type="ORF">J40TS1_40220</name>
</gene>
<dbReference type="PANTHER" id="PTHR37829">
    <property type="entry name" value="PHAGE-LIKE ELEMENT PBSX PROTEIN XKDT"/>
    <property type="match status" value="1"/>
</dbReference>
<dbReference type="PANTHER" id="PTHR37829:SF3">
    <property type="entry name" value="PROTEIN JAYE-RELATED"/>
    <property type="match status" value="1"/>
</dbReference>
<dbReference type="Pfam" id="PF26078">
    <property type="entry name" value="Baseplate_J_M"/>
    <property type="match status" value="1"/>
</dbReference>
<evidence type="ECO:0000256" key="1">
    <source>
        <dbReference type="ARBA" id="ARBA00038087"/>
    </source>
</evidence>